<feature type="region of interest" description="Disordered" evidence="1">
    <location>
        <begin position="1"/>
        <end position="50"/>
    </location>
</feature>
<gene>
    <name evidence="2" type="ORF">GWI33_004255</name>
</gene>
<organism evidence="2 3">
    <name type="scientific">Rhynchophorus ferrugineus</name>
    <name type="common">Red palm weevil</name>
    <name type="synonym">Curculio ferrugineus</name>
    <dbReference type="NCBI Taxonomy" id="354439"/>
    <lineage>
        <taxon>Eukaryota</taxon>
        <taxon>Metazoa</taxon>
        <taxon>Ecdysozoa</taxon>
        <taxon>Arthropoda</taxon>
        <taxon>Hexapoda</taxon>
        <taxon>Insecta</taxon>
        <taxon>Pterygota</taxon>
        <taxon>Neoptera</taxon>
        <taxon>Endopterygota</taxon>
        <taxon>Coleoptera</taxon>
        <taxon>Polyphaga</taxon>
        <taxon>Cucujiformia</taxon>
        <taxon>Curculionidae</taxon>
        <taxon>Dryophthorinae</taxon>
        <taxon>Rhynchophorus</taxon>
    </lineage>
</organism>
<reference evidence="2" key="1">
    <citation type="submission" date="2020-08" db="EMBL/GenBank/DDBJ databases">
        <title>Genome sequencing and assembly of the red palm weevil Rhynchophorus ferrugineus.</title>
        <authorList>
            <person name="Dias G.B."/>
            <person name="Bergman C.M."/>
            <person name="Manee M."/>
        </authorList>
    </citation>
    <scope>NUCLEOTIDE SEQUENCE</scope>
    <source>
        <strain evidence="2">AA-2017</strain>
        <tissue evidence="2">Whole larva</tissue>
    </source>
</reference>
<keyword evidence="3" id="KW-1185">Reference proteome</keyword>
<evidence type="ECO:0000313" key="2">
    <source>
        <dbReference type="EMBL" id="KAF7281772.1"/>
    </source>
</evidence>
<protein>
    <submittedName>
        <fullName evidence="2">Uncharacterized protein</fullName>
    </submittedName>
</protein>
<dbReference type="Proteomes" id="UP000625711">
    <property type="component" value="Unassembled WGS sequence"/>
</dbReference>
<sequence>MIALNPGHDPLKNQTPSKGRVPASKKDTERRRKKNVGRYGGAVRSTRLPNKAYSGRKNRFGIFECDSQNALLAANSDRPCAGERRDSETAEDGKENATRWIIKGIL</sequence>
<dbReference type="AlphaFoldDB" id="A0A834IXE3"/>
<comment type="caution">
    <text evidence="2">The sequence shown here is derived from an EMBL/GenBank/DDBJ whole genome shotgun (WGS) entry which is preliminary data.</text>
</comment>
<evidence type="ECO:0000256" key="1">
    <source>
        <dbReference type="SAM" id="MobiDB-lite"/>
    </source>
</evidence>
<evidence type="ECO:0000313" key="3">
    <source>
        <dbReference type="Proteomes" id="UP000625711"/>
    </source>
</evidence>
<proteinExistence type="predicted"/>
<dbReference type="EMBL" id="JAACXV010000223">
    <property type="protein sequence ID" value="KAF7281772.1"/>
    <property type="molecule type" value="Genomic_DNA"/>
</dbReference>
<accession>A0A834IXE3</accession>
<name>A0A834IXE3_RHYFE</name>